<keyword evidence="1" id="KW-0812">Transmembrane</keyword>
<evidence type="ECO:0000256" key="1">
    <source>
        <dbReference type="SAM" id="Phobius"/>
    </source>
</evidence>
<feature type="transmembrane region" description="Helical" evidence="1">
    <location>
        <begin position="134"/>
        <end position="154"/>
    </location>
</feature>
<evidence type="ECO:0000313" key="2">
    <source>
        <dbReference type="EMBL" id="PIR97116.1"/>
    </source>
</evidence>
<feature type="transmembrane region" description="Helical" evidence="1">
    <location>
        <begin position="29"/>
        <end position="46"/>
    </location>
</feature>
<protein>
    <submittedName>
        <fullName evidence="2">Uncharacterized protein</fullName>
    </submittedName>
</protein>
<dbReference type="Proteomes" id="UP000230557">
    <property type="component" value="Unassembled WGS sequence"/>
</dbReference>
<dbReference type="AlphaFoldDB" id="A0A2H0VDF4"/>
<sequence length="245" mass="28033">MYKGFAVLVLAVIFLAVFLAPSVKVIVMVPVVAFLAVVTAVVNYLLHKKEIRSRYDLTFLTVPTFWILGTSAILFVQSSRIWQIVLGLIMVLMFVKLEMNILPKINSSLIDSLFFFSAAGVFLGIWAFEFYFTPAWWLVLILIFFASFSFYWASYYNVLANLQEKMIYSTVLAFLVTQISWALLFWPLHFVSITVVMLALLYLAWMIGRLHLQGTLKKNAILYHSGFSGLIIFIVVLTSNWIPKL</sequence>
<gene>
    <name evidence="2" type="ORF">COT91_03065</name>
</gene>
<organism evidence="2 3">
    <name type="scientific">Candidatus Doudnabacteria bacterium CG10_big_fil_rev_8_21_14_0_10_41_10</name>
    <dbReference type="NCBI Taxonomy" id="1974551"/>
    <lineage>
        <taxon>Bacteria</taxon>
        <taxon>Candidatus Doudnaibacteriota</taxon>
    </lineage>
</organism>
<keyword evidence="1" id="KW-0472">Membrane</keyword>
<name>A0A2H0VDF4_9BACT</name>
<dbReference type="EMBL" id="PFAJ01000043">
    <property type="protein sequence ID" value="PIR97116.1"/>
    <property type="molecule type" value="Genomic_DNA"/>
</dbReference>
<feature type="transmembrane region" description="Helical" evidence="1">
    <location>
        <begin position="58"/>
        <end position="75"/>
    </location>
</feature>
<feature type="transmembrane region" description="Helical" evidence="1">
    <location>
        <begin position="220"/>
        <end position="242"/>
    </location>
</feature>
<feature type="transmembrane region" description="Helical" evidence="1">
    <location>
        <begin position="166"/>
        <end position="184"/>
    </location>
</feature>
<accession>A0A2H0VDF4</accession>
<feature type="transmembrane region" description="Helical" evidence="1">
    <location>
        <begin position="109"/>
        <end position="128"/>
    </location>
</feature>
<reference evidence="3" key="1">
    <citation type="submission" date="2017-09" db="EMBL/GenBank/DDBJ databases">
        <title>Depth-based differentiation of microbial function through sediment-hosted aquifers and enrichment of novel symbionts in the deep terrestrial subsurface.</title>
        <authorList>
            <person name="Probst A.J."/>
            <person name="Ladd B."/>
            <person name="Jarett J.K."/>
            <person name="Geller-Mcgrath D.E."/>
            <person name="Sieber C.M.K."/>
            <person name="Emerson J.B."/>
            <person name="Anantharaman K."/>
            <person name="Thomas B.C."/>
            <person name="Malmstrom R."/>
            <person name="Stieglmeier M."/>
            <person name="Klingl A."/>
            <person name="Woyke T."/>
            <person name="Ryan C.M."/>
            <person name="Banfield J.F."/>
        </authorList>
    </citation>
    <scope>NUCLEOTIDE SEQUENCE [LARGE SCALE GENOMIC DNA]</scope>
</reference>
<proteinExistence type="predicted"/>
<feature type="transmembrane region" description="Helical" evidence="1">
    <location>
        <begin position="190"/>
        <end position="208"/>
    </location>
</feature>
<keyword evidence="1" id="KW-1133">Transmembrane helix</keyword>
<comment type="caution">
    <text evidence="2">The sequence shown here is derived from an EMBL/GenBank/DDBJ whole genome shotgun (WGS) entry which is preliminary data.</text>
</comment>
<feature type="transmembrane region" description="Helical" evidence="1">
    <location>
        <begin position="81"/>
        <end position="97"/>
    </location>
</feature>
<evidence type="ECO:0000313" key="3">
    <source>
        <dbReference type="Proteomes" id="UP000230557"/>
    </source>
</evidence>